<evidence type="ECO:0000313" key="1">
    <source>
        <dbReference type="EMBL" id="MDT1060321.1"/>
    </source>
</evidence>
<name>A0ABU3E841_9RHOB</name>
<dbReference type="EMBL" id="JAVRQI010000001">
    <property type="protein sequence ID" value="MDT1060321.1"/>
    <property type="molecule type" value="Genomic_DNA"/>
</dbReference>
<evidence type="ECO:0000313" key="2">
    <source>
        <dbReference type="Proteomes" id="UP001251085"/>
    </source>
</evidence>
<dbReference type="Proteomes" id="UP001251085">
    <property type="component" value="Unassembled WGS sequence"/>
</dbReference>
<organism evidence="1 2">
    <name type="scientific">Paracoccus broussonetiae</name>
    <dbReference type="NCBI Taxonomy" id="3075834"/>
    <lineage>
        <taxon>Bacteria</taxon>
        <taxon>Pseudomonadati</taxon>
        <taxon>Pseudomonadota</taxon>
        <taxon>Alphaproteobacteria</taxon>
        <taxon>Rhodobacterales</taxon>
        <taxon>Paracoccaceae</taxon>
        <taxon>Paracoccus</taxon>
    </lineage>
</organism>
<keyword evidence="2" id="KW-1185">Reference proteome</keyword>
<accession>A0ABU3E841</accession>
<reference evidence="2" key="1">
    <citation type="submission" date="2023-07" db="EMBL/GenBank/DDBJ databases">
        <title>Characterization of two Paracoccaceae strains isolated from Phycosphere and proposal of Xinfangfangia lacusdiani sp. nov.</title>
        <authorList>
            <person name="Deng Y."/>
            <person name="Zhang Y.Q."/>
        </authorList>
    </citation>
    <scope>NUCLEOTIDE SEQUENCE [LARGE SCALE GENOMIC DNA]</scope>
    <source>
        <strain evidence="2">CPCC 101403</strain>
    </source>
</reference>
<dbReference type="RefSeq" id="WP_311757434.1">
    <property type="nucleotide sequence ID" value="NZ_JAVRQI010000001.1"/>
</dbReference>
<comment type="caution">
    <text evidence="1">The sequence shown here is derived from an EMBL/GenBank/DDBJ whole genome shotgun (WGS) entry which is preliminary data.</text>
</comment>
<sequence>MPRPETATPFELAAAAARARDAAAAARVTQGIAARLADSFPTAEARELATDATRLMLCLHDLADRLAREANR</sequence>
<protein>
    <submittedName>
        <fullName evidence="1">Uncharacterized protein</fullName>
    </submittedName>
</protein>
<gene>
    <name evidence="1" type="ORF">RM190_00545</name>
</gene>
<proteinExistence type="predicted"/>